<dbReference type="EMBL" id="DUZY01000003">
    <property type="protein sequence ID" value="DAD31549.1"/>
    <property type="molecule type" value="Genomic_DNA"/>
</dbReference>
<evidence type="ECO:0000313" key="1">
    <source>
        <dbReference type="EMBL" id="DAD31549.1"/>
    </source>
</evidence>
<dbReference type="Proteomes" id="UP000607653">
    <property type="component" value="Unassembled WGS sequence"/>
</dbReference>
<comment type="caution">
    <text evidence="1">The sequence shown here is derived from an EMBL/GenBank/DDBJ whole genome shotgun (WGS) entry which is preliminary data.</text>
</comment>
<dbReference type="AlphaFoldDB" id="A0A822YJR2"/>
<evidence type="ECO:0000313" key="2">
    <source>
        <dbReference type="Proteomes" id="UP000607653"/>
    </source>
</evidence>
<proteinExistence type="predicted"/>
<sequence length="45" mass="5374">MAYVRHASMFFYVRPFFLAAGGYGKEFDGRKKWKKPSVRLTIERM</sequence>
<reference evidence="1 2" key="1">
    <citation type="journal article" date="2020" name="Mol. Biol. Evol.">
        <title>Distinct Expression and Methylation Patterns for Genes with Different Fates following a Single Whole-Genome Duplication in Flowering Plants.</title>
        <authorList>
            <person name="Shi T."/>
            <person name="Rahmani R.S."/>
            <person name="Gugger P.F."/>
            <person name="Wang M."/>
            <person name="Li H."/>
            <person name="Zhang Y."/>
            <person name="Li Z."/>
            <person name="Wang Q."/>
            <person name="Van de Peer Y."/>
            <person name="Marchal K."/>
            <person name="Chen J."/>
        </authorList>
    </citation>
    <scope>NUCLEOTIDE SEQUENCE [LARGE SCALE GENOMIC DNA]</scope>
    <source>
        <tissue evidence="1">Leaf</tissue>
    </source>
</reference>
<protein>
    <submittedName>
        <fullName evidence="1">Uncharacterized protein</fullName>
    </submittedName>
</protein>
<keyword evidence="2" id="KW-1185">Reference proteome</keyword>
<gene>
    <name evidence="1" type="ORF">HUJ06_010400</name>
</gene>
<name>A0A822YJR2_NELNU</name>
<organism evidence="1 2">
    <name type="scientific">Nelumbo nucifera</name>
    <name type="common">Sacred lotus</name>
    <dbReference type="NCBI Taxonomy" id="4432"/>
    <lineage>
        <taxon>Eukaryota</taxon>
        <taxon>Viridiplantae</taxon>
        <taxon>Streptophyta</taxon>
        <taxon>Embryophyta</taxon>
        <taxon>Tracheophyta</taxon>
        <taxon>Spermatophyta</taxon>
        <taxon>Magnoliopsida</taxon>
        <taxon>Proteales</taxon>
        <taxon>Nelumbonaceae</taxon>
        <taxon>Nelumbo</taxon>
    </lineage>
</organism>
<accession>A0A822YJR2</accession>